<dbReference type="SUPFAM" id="SSF53383">
    <property type="entry name" value="PLP-dependent transferases"/>
    <property type="match status" value="1"/>
</dbReference>
<dbReference type="AlphaFoldDB" id="A0A381R5E5"/>
<keyword evidence="3" id="KW-0032">Aminotransferase</keyword>
<organism evidence="7">
    <name type="scientific">marine metagenome</name>
    <dbReference type="NCBI Taxonomy" id="408172"/>
    <lineage>
        <taxon>unclassified sequences</taxon>
        <taxon>metagenomes</taxon>
        <taxon>ecological metagenomes</taxon>
    </lineage>
</organism>
<comment type="cofactor">
    <cofactor evidence="1">
        <name>pyridoxal 5'-phosphate</name>
        <dbReference type="ChEBI" id="CHEBI:597326"/>
    </cofactor>
</comment>
<dbReference type="InterPro" id="IPR050596">
    <property type="entry name" value="AspAT/PAT-like"/>
</dbReference>
<dbReference type="InterPro" id="IPR004839">
    <property type="entry name" value="Aminotransferase_I/II_large"/>
</dbReference>
<dbReference type="GO" id="GO:0006520">
    <property type="term" value="P:amino acid metabolic process"/>
    <property type="evidence" value="ECO:0007669"/>
    <property type="project" value="InterPro"/>
</dbReference>
<keyword evidence="4" id="KW-0808">Transferase</keyword>
<accession>A0A381R5E5</accession>
<dbReference type="Pfam" id="PF00155">
    <property type="entry name" value="Aminotran_1_2"/>
    <property type="match status" value="1"/>
</dbReference>
<dbReference type="InterPro" id="IPR004838">
    <property type="entry name" value="NHTrfase_class1_PyrdxlP-BS"/>
</dbReference>
<dbReference type="CDD" id="cd00609">
    <property type="entry name" value="AAT_like"/>
    <property type="match status" value="1"/>
</dbReference>
<evidence type="ECO:0000259" key="6">
    <source>
        <dbReference type="Pfam" id="PF00155"/>
    </source>
</evidence>
<dbReference type="InterPro" id="IPR015421">
    <property type="entry name" value="PyrdxlP-dep_Trfase_major"/>
</dbReference>
<dbReference type="EMBL" id="UINC01001682">
    <property type="protein sequence ID" value="SUZ86434.1"/>
    <property type="molecule type" value="Genomic_DNA"/>
</dbReference>
<evidence type="ECO:0000256" key="5">
    <source>
        <dbReference type="ARBA" id="ARBA00022898"/>
    </source>
</evidence>
<reference evidence="7" key="1">
    <citation type="submission" date="2018-05" db="EMBL/GenBank/DDBJ databases">
        <authorList>
            <person name="Lanie J.A."/>
            <person name="Ng W.-L."/>
            <person name="Kazmierczak K.M."/>
            <person name="Andrzejewski T.M."/>
            <person name="Davidsen T.M."/>
            <person name="Wayne K.J."/>
            <person name="Tettelin H."/>
            <person name="Glass J.I."/>
            <person name="Rusch D."/>
            <person name="Podicherti R."/>
            <person name="Tsui H.-C.T."/>
            <person name="Winkler M.E."/>
        </authorList>
    </citation>
    <scope>NUCLEOTIDE SEQUENCE</scope>
</reference>
<dbReference type="Gene3D" id="3.40.640.10">
    <property type="entry name" value="Type I PLP-dependent aspartate aminotransferase-like (Major domain)"/>
    <property type="match status" value="1"/>
</dbReference>
<evidence type="ECO:0000256" key="2">
    <source>
        <dbReference type="ARBA" id="ARBA00007441"/>
    </source>
</evidence>
<evidence type="ECO:0000256" key="4">
    <source>
        <dbReference type="ARBA" id="ARBA00022679"/>
    </source>
</evidence>
<dbReference type="PROSITE" id="PS00105">
    <property type="entry name" value="AA_TRANSFER_CLASS_1"/>
    <property type="match status" value="1"/>
</dbReference>
<proteinExistence type="inferred from homology"/>
<evidence type="ECO:0000313" key="7">
    <source>
        <dbReference type="EMBL" id="SUZ86434.1"/>
    </source>
</evidence>
<comment type="similarity">
    <text evidence="2">Belongs to the class-I pyridoxal-phosphate-dependent aminotransferase family.</text>
</comment>
<protein>
    <recommendedName>
        <fullName evidence="6">Aminotransferase class I/classII large domain-containing protein</fullName>
    </recommendedName>
</protein>
<dbReference type="PANTHER" id="PTHR46383:SF1">
    <property type="entry name" value="ASPARTATE AMINOTRANSFERASE"/>
    <property type="match status" value="1"/>
</dbReference>
<dbReference type="GO" id="GO:0008483">
    <property type="term" value="F:transaminase activity"/>
    <property type="evidence" value="ECO:0007669"/>
    <property type="project" value="UniProtKB-KW"/>
</dbReference>
<dbReference type="Gene3D" id="3.90.1150.10">
    <property type="entry name" value="Aspartate Aminotransferase, domain 1"/>
    <property type="match status" value="1"/>
</dbReference>
<evidence type="ECO:0000256" key="1">
    <source>
        <dbReference type="ARBA" id="ARBA00001933"/>
    </source>
</evidence>
<dbReference type="PANTHER" id="PTHR46383">
    <property type="entry name" value="ASPARTATE AMINOTRANSFERASE"/>
    <property type="match status" value="1"/>
</dbReference>
<gene>
    <name evidence="7" type="ORF">METZ01_LOCUS39288</name>
</gene>
<sequence>MATRAAEMRDEGIDVINFSVGEPDFNTPIHIINAGKKAMDDGYTKYTAGPGMIELRKAICEKLERENGINYDPAEILVSNGEKQSLYNVCQALFNEGDEVITFAPYWVSFPEFVRLADAEPVIVNTVAEQNFEPDFADLSRKMSDKIKGVIINSPSNPTGGVWRAETIIHLLKMAKEHNWVLISDECYERLVYDGEFVSAEKLNRDQKIGAIVVTCISLSKTYAMTGWRIGYAAGPADIIKAMSKIQGQATSCANSIGQMAGIEALTGDQNCVDEMRSKFRERRDYIIPLLNSLPEVTCAVPGGAFYVFPDFSSYLGRKANDKILKDTFDISEYILGSARVVTVPGDGFGAPGHIRFSYATSKVIIQKGIERVKTALEKII</sequence>
<feature type="domain" description="Aminotransferase class I/classII large" evidence="6">
    <location>
        <begin position="14"/>
        <end position="371"/>
    </location>
</feature>
<dbReference type="InterPro" id="IPR015422">
    <property type="entry name" value="PyrdxlP-dep_Trfase_small"/>
</dbReference>
<dbReference type="InterPro" id="IPR015424">
    <property type="entry name" value="PyrdxlP-dep_Trfase"/>
</dbReference>
<dbReference type="GO" id="GO:0030170">
    <property type="term" value="F:pyridoxal phosphate binding"/>
    <property type="evidence" value="ECO:0007669"/>
    <property type="project" value="InterPro"/>
</dbReference>
<keyword evidence="5" id="KW-0663">Pyridoxal phosphate</keyword>
<dbReference type="FunFam" id="3.40.640.10:FF:000033">
    <property type="entry name" value="Aspartate aminotransferase"/>
    <property type="match status" value="1"/>
</dbReference>
<evidence type="ECO:0000256" key="3">
    <source>
        <dbReference type="ARBA" id="ARBA00022576"/>
    </source>
</evidence>
<name>A0A381R5E5_9ZZZZ</name>